<evidence type="ECO:0000259" key="8">
    <source>
        <dbReference type="PROSITE" id="PS50048"/>
    </source>
</evidence>
<dbReference type="GO" id="GO:0003677">
    <property type="term" value="F:DNA binding"/>
    <property type="evidence" value="ECO:0007669"/>
    <property type="project" value="UniProtKB-KW"/>
</dbReference>
<keyword evidence="6" id="KW-0539">Nucleus</keyword>
<dbReference type="PANTHER" id="PTHR46910:SF37">
    <property type="entry name" value="ZN(II)2CYS6 TRANSCRIPTION FACTOR (EUROFUNG)"/>
    <property type="match status" value="1"/>
</dbReference>
<dbReference type="InterPro" id="IPR001138">
    <property type="entry name" value="Zn2Cys6_DnaBD"/>
</dbReference>
<evidence type="ECO:0000313" key="9">
    <source>
        <dbReference type="EMBL" id="KAA8912792.1"/>
    </source>
</evidence>
<keyword evidence="10" id="KW-1185">Reference proteome</keyword>
<name>A0A642VA73_9ASCO</name>
<evidence type="ECO:0000313" key="10">
    <source>
        <dbReference type="Proteomes" id="UP000761534"/>
    </source>
</evidence>
<organism evidence="9 10">
    <name type="scientific">Trichomonascus ciferrii</name>
    <dbReference type="NCBI Taxonomy" id="44093"/>
    <lineage>
        <taxon>Eukaryota</taxon>
        <taxon>Fungi</taxon>
        <taxon>Dikarya</taxon>
        <taxon>Ascomycota</taxon>
        <taxon>Saccharomycotina</taxon>
        <taxon>Dipodascomycetes</taxon>
        <taxon>Dipodascales</taxon>
        <taxon>Trichomonascaceae</taxon>
        <taxon>Trichomonascus</taxon>
        <taxon>Trichomonascus ciferrii complex</taxon>
    </lineage>
</organism>
<keyword evidence="4" id="KW-0238">DNA-binding</keyword>
<dbReference type="GO" id="GO:0005634">
    <property type="term" value="C:nucleus"/>
    <property type="evidence" value="ECO:0007669"/>
    <property type="project" value="UniProtKB-SubCell"/>
</dbReference>
<dbReference type="PROSITE" id="PS00463">
    <property type="entry name" value="ZN2_CY6_FUNGAL_1"/>
    <property type="match status" value="1"/>
</dbReference>
<gene>
    <name evidence="9" type="ORF">TRICI_003373</name>
</gene>
<evidence type="ECO:0000256" key="6">
    <source>
        <dbReference type="ARBA" id="ARBA00023242"/>
    </source>
</evidence>
<proteinExistence type="predicted"/>
<dbReference type="Pfam" id="PF00172">
    <property type="entry name" value="Zn_clus"/>
    <property type="match status" value="1"/>
</dbReference>
<dbReference type="PROSITE" id="PS50048">
    <property type="entry name" value="ZN2_CY6_FUNGAL_2"/>
    <property type="match status" value="1"/>
</dbReference>
<feature type="region of interest" description="Disordered" evidence="7">
    <location>
        <begin position="732"/>
        <end position="785"/>
    </location>
</feature>
<feature type="region of interest" description="Disordered" evidence="7">
    <location>
        <begin position="1"/>
        <end position="32"/>
    </location>
</feature>
<dbReference type="CDD" id="cd12148">
    <property type="entry name" value="fungal_TF_MHR"/>
    <property type="match status" value="1"/>
</dbReference>
<feature type="compositionally biased region" description="Low complexity" evidence="7">
    <location>
        <begin position="763"/>
        <end position="776"/>
    </location>
</feature>
<dbReference type="Proteomes" id="UP000761534">
    <property type="component" value="Unassembled WGS sequence"/>
</dbReference>
<evidence type="ECO:0000256" key="4">
    <source>
        <dbReference type="ARBA" id="ARBA00023125"/>
    </source>
</evidence>
<dbReference type="GO" id="GO:0006351">
    <property type="term" value="P:DNA-templated transcription"/>
    <property type="evidence" value="ECO:0007669"/>
    <property type="project" value="InterPro"/>
</dbReference>
<feature type="region of interest" description="Disordered" evidence="7">
    <location>
        <begin position="577"/>
        <end position="608"/>
    </location>
</feature>
<comment type="caution">
    <text evidence="9">The sequence shown here is derived from an EMBL/GenBank/DDBJ whole genome shotgun (WGS) entry which is preliminary data.</text>
</comment>
<dbReference type="CDD" id="cd00067">
    <property type="entry name" value="GAL4"/>
    <property type="match status" value="1"/>
</dbReference>
<feature type="compositionally biased region" description="Basic and acidic residues" evidence="7">
    <location>
        <begin position="1"/>
        <end position="13"/>
    </location>
</feature>
<reference evidence="9" key="1">
    <citation type="journal article" date="2019" name="G3 (Bethesda)">
        <title>Genome Assemblies of Two Rare Opportunistic Yeast Pathogens: Diutina rugosa (syn. Candida rugosa) and Trichomonascus ciferrii (syn. Candida ciferrii).</title>
        <authorList>
            <person name="Mixao V."/>
            <person name="Saus E."/>
            <person name="Hansen A.P."/>
            <person name="Lass-Florl C."/>
            <person name="Gabaldon T."/>
        </authorList>
    </citation>
    <scope>NUCLEOTIDE SEQUENCE</scope>
    <source>
        <strain evidence="9">CBS 4856</strain>
    </source>
</reference>
<evidence type="ECO:0000256" key="2">
    <source>
        <dbReference type="ARBA" id="ARBA00022723"/>
    </source>
</evidence>
<feature type="compositionally biased region" description="Low complexity" evidence="7">
    <location>
        <begin position="111"/>
        <end position="120"/>
    </location>
</feature>
<evidence type="ECO:0000256" key="3">
    <source>
        <dbReference type="ARBA" id="ARBA00023015"/>
    </source>
</evidence>
<evidence type="ECO:0000256" key="1">
    <source>
        <dbReference type="ARBA" id="ARBA00004123"/>
    </source>
</evidence>
<dbReference type="SMART" id="SM00066">
    <property type="entry name" value="GAL4"/>
    <property type="match status" value="1"/>
</dbReference>
<dbReference type="VEuPathDB" id="FungiDB:TRICI_003373"/>
<keyword evidence="3" id="KW-0805">Transcription regulation</keyword>
<dbReference type="SUPFAM" id="SSF57701">
    <property type="entry name" value="Zn2/Cys6 DNA-binding domain"/>
    <property type="match status" value="1"/>
</dbReference>
<dbReference type="AlphaFoldDB" id="A0A642VA73"/>
<evidence type="ECO:0000256" key="5">
    <source>
        <dbReference type="ARBA" id="ARBA00023163"/>
    </source>
</evidence>
<comment type="subcellular location">
    <subcellularLocation>
        <location evidence="1">Nucleus</location>
    </subcellularLocation>
</comment>
<dbReference type="PANTHER" id="PTHR46910">
    <property type="entry name" value="TRANSCRIPTION FACTOR PDR1"/>
    <property type="match status" value="1"/>
</dbReference>
<evidence type="ECO:0000256" key="7">
    <source>
        <dbReference type="SAM" id="MobiDB-lite"/>
    </source>
</evidence>
<dbReference type="GO" id="GO:0000981">
    <property type="term" value="F:DNA-binding transcription factor activity, RNA polymerase II-specific"/>
    <property type="evidence" value="ECO:0007669"/>
    <property type="project" value="InterPro"/>
</dbReference>
<dbReference type="SMART" id="SM00906">
    <property type="entry name" value="Fungal_trans"/>
    <property type="match status" value="1"/>
</dbReference>
<sequence length="852" mass="96368">MTGRQFERNRSPEDDMDDDDVRHANKRQRVSQACEGCRKKKIKCDGSKPTCTNCGNSGAECVYTQVPRKPRAPKKRSTNIGELENRLDRIESLLEALAPGRNEPNGRHEGSNNSNSNNSNVAGDYYFTQPNRVDDDYSDNDVNNDEESYSQDEDIPVNDHFINLRGDPNNLSKDADIFSVSVSRETSHYCTNGTIFSILSNGGMKWVSDTTSDASVPDRISRMFSNIHMEHFERMRPFVVEQGHMPELPSREIRDFAWKFFNSQRDTWDDLIPLADLEAVFQALTDHSKPKNGYAEYMLIFAVCALIVPFAPMLGETSELTAIPNGQGGFITDDEARELQLKYCVGALFFFHRAFFLPPTMTALRGLVMLLVSMRCSNLHPITALTPVACRFAIELGLHRKESCRGKDPKEANRMRRLFWMVYCVDRDTAMKVGRSPTMMDYDITMPYPSPISERDGEFSPEVKLSQLMKIYGDVYDSLYSAKAASTSPSELAKHVARLDQVLQNWRESLPVQYRPNAEFAEETPGKMDSFPTKSWYSYWCVLELHFTYYQLMSNIHRVTAYHPSWITAAINSENNSNSSSPASNHNTANSSAQSPNNQPTPNSHNSNGYKTLAYKGKYGRLYASLDICVASARSTVEMLRSISNFDQRFLAGALFYCANSFITLFIKCLARPGDLSTNYDLDHMSFQLDLFDTFEMLVRPPHKSKGDTSKTMTEFWRVLYDIAKSYVERTQSSSSKPATSKSTANLSGVRSNPQQQQLDQVPNPSNSYLPLNNPSTTVNPMYSPLKTTQDMTQMYPNTNQPIGVTPGMHNPFEDPFQDMDASVAQSLYQVSSYFYSWDPEFMGASEIIPNN</sequence>
<dbReference type="EMBL" id="SWFS01000247">
    <property type="protein sequence ID" value="KAA8912792.1"/>
    <property type="molecule type" value="Genomic_DNA"/>
</dbReference>
<keyword evidence="5" id="KW-0804">Transcription</keyword>
<protein>
    <recommendedName>
        <fullName evidence="8">Zn(2)-C6 fungal-type domain-containing protein</fullName>
    </recommendedName>
</protein>
<feature type="domain" description="Zn(2)-C6 fungal-type" evidence="8">
    <location>
        <begin position="33"/>
        <end position="63"/>
    </location>
</feature>
<dbReference type="OrthoDB" id="4096504at2759"/>
<dbReference type="Pfam" id="PF04082">
    <property type="entry name" value="Fungal_trans"/>
    <property type="match status" value="1"/>
</dbReference>
<dbReference type="GO" id="GO:0008270">
    <property type="term" value="F:zinc ion binding"/>
    <property type="evidence" value="ECO:0007669"/>
    <property type="project" value="InterPro"/>
</dbReference>
<feature type="compositionally biased region" description="Low complexity" evidence="7">
    <location>
        <begin position="577"/>
        <end position="595"/>
    </location>
</feature>
<feature type="compositionally biased region" description="Low complexity" evidence="7">
    <location>
        <begin position="733"/>
        <end position="745"/>
    </location>
</feature>
<dbReference type="InterPro" id="IPR007219">
    <property type="entry name" value="XnlR_reg_dom"/>
</dbReference>
<dbReference type="InterPro" id="IPR050987">
    <property type="entry name" value="AtrR-like"/>
</dbReference>
<feature type="compositionally biased region" description="Polar residues" evidence="7">
    <location>
        <begin position="746"/>
        <end position="761"/>
    </location>
</feature>
<feature type="compositionally biased region" description="Polar residues" evidence="7">
    <location>
        <begin position="596"/>
        <end position="608"/>
    </location>
</feature>
<accession>A0A642VA73</accession>
<feature type="compositionally biased region" description="Acidic residues" evidence="7">
    <location>
        <begin position="136"/>
        <end position="152"/>
    </location>
</feature>
<dbReference type="InterPro" id="IPR036864">
    <property type="entry name" value="Zn2-C6_fun-type_DNA-bd_sf"/>
</dbReference>
<feature type="region of interest" description="Disordered" evidence="7">
    <location>
        <begin position="99"/>
        <end position="152"/>
    </location>
</feature>
<dbReference type="Gene3D" id="4.10.240.10">
    <property type="entry name" value="Zn(2)-C6 fungal-type DNA-binding domain"/>
    <property type="match status" value="1"/>
</dbReference>
<keyword evidence="2" id="KW-0479">Metal-binding</keyword>